<dbReference type="RefSeq" id="XP_001276824.1">
    <property type="nucleotide sequence ID" value="XM_001276823.1"/>
</dbReference>
<dbReference type="Proteomes" id="UP000001542">
    <property type="component" value="Unassembled WGS sequence"/>
</dbReference>
<gene>
    <name evidence="1" type="ORF">TVAG_119120</name>
</gene>
<dbReference type="KEGG" id="tva:4720814"/>
<dbReference type="VEuPathDB" id="TrichDB:TVAGG3_0991810"/>
<dbReference type="AlphaFoldDB" id="A2D759"/>
<dbReference type="VEuPathDB" id="TrichDB:TVAG_119120"/>
<dbReference type="SMR" id="A2D759"/>
<evidence type="ECO:0000313" key="2">
    <source>
        <dbReference type="Proteomes" id="UP000001542"/>
    </source>
</evidence>
<dbReference type="EMBL" id="DS113177">
    <property type="protein sequence ID" value="EAY23576.1"/>
    <property type="molecule type" value="Genomic_DNA"/>
</dbReference>
<keyword evidence="2" id="KW-1185">Reference proteome</keyword>
<sequence>MEFVDKFKVELDIFIKEQQFPENISERILSIQNDLIDSLQKGKIDIEFFDSEINNEVGYALFSCKDNPYENLDKIPSLSKISQQNQTKSIENDDTINKDELIKELISYMQENTENNSKITNQENYIKQLLDVLEHYSSNPDDCKAVFPKRTISSYSEKLQTIVDRYNRVINSQNNILCKPVQGKK</sequence>
<organism evidence="1 2">
    <name type="scientific">Trichomonas vaginalis (strain ATCC PRA-98 / G3)</name>
    <dbReference type="NCBI Taxonomy" id="412133"/>
    <lineage>
        <taxon>Eukaryota</taxon>
        <taxon>Metamonada</taxon>
        <taxon>Parabasalia</taxon>
        <taxon>Trichomonadida</taxon>
        <taxon>Trichomonadidae</taxon>
        <taxon>Trichomonas</taxon>
    </lineage>
</organism>
<evidence type="ECO:0000313" key="1">
    <source>
        <dbReference type="EMBL" id="EAY23576.1"/>
    </source>
</evidence>
<dbReference type="InParanoid" id="A2D759"/>
<name>A2D759_TRIV3</name>
<reference evidence="1" key="1">
    <citation type="submission" date="2006-10" db="EMBL/GenBank/DDBJ databases">
        <authorList>
            <person name="Amadeo P."/>
            <person name="Zhao Q."/>
            <person name="Wortman J."/>
            <person name="Fraser-Liggett C."/>
            <person name="Carlton J."/>
        </authorList>
    </citation>
    <scope>NUCLEOTIDE SEQUENCE</scope>
    <source>
        <strain evidence="1">G3</strain>
    </source>
</reference>
<proteinExistence type="predicted"/>
<accession>A2D759</accession>
<reference evidence="1" key="2">
    <citation type="journal article" date="2007" name="Science">
        <title>Draft genome sequence of the sexually transmitted pathogen Trichomonas vaginalis.</title>
        <authorList>
            <person name="Carlton J.M."/>
            <person name="Hirt R.P."/>
            <person name="Silva J.C."/>
            <person name="Delcher A.L."/>
            <person name="Schatz M."/>
            <person name="Zhao Q."/>
            <person name="Wortman J.R."/>
            <person name="Bidwell S.L."/>
            <person name="Alsmark U.C.M."/>
            <person name="Besteiro S."/>
            <person name="Sicheritz-Ponten T."/>
            <person name="Noel C.J."/>
            <person name="Dacks J.B."/>
            <person name="Foster P.G."/>
            <person name="Simillion C."/>
            <person name="Van de Peer Y."/>
            <person name="Miranda-Saavedra D."/>
            <person name="Barton G.J."/>
            <person name="Westrop G.D."/>
            <person name="Mueller S."/>
            <person name="Dessi D."/>
            <person name="Fiori P.L."/>
            <person name="Ren Q."/>
            <person name="Paulsen I."/>
            <person name="Zhang H."/>
            <person name="Bastida-Corcuera F.D."/>
            <person name="Simoes-Barbosa A."/>
            <person name="Brown M.T."/>
            <person name="Hayes R.D."/>
            <person name="Mukherjee M."/>
            <person name="Okumura C.Y."/>
            <person name="Schneider R."/>
            <person name="Smith A.J."/>
            <person name="Vanacova S."/>
            <person name="Villalvazo M."/>
            <person name="Haas B.J."/>
            <person name="Pertea M."/>
            <person name="Feldblyum T.V."/>
            <person name="Utterback T.R."/>
            <person name="Shu C.L."/>
            <person name="Osoegawa K."/>
            <person name="de Jong P.J."/>
            <person name="Hrdy I."/>
            <person name="Horvathova L."/>
            <person name="Zubacova Z."/>
            <person name="Dolezal P."/>
            <person name="Malik S.B."/>
            <person name="Logsdon J.M. Jr."/>
            <person name="Henze K."/>
            <person name="Gupta A."/>
            <person name="Wang C.C."/>
            <person name="Dunne R.L."/>
            <person name="Upcroft J.A."/>
            <person name="Upcroft P."/>
            <person name="White O."/>
            <person name="Salzberg S.L."/>
            <person name="Tang P."/>
            <person name="Chiu C.-H."/>
            <person name="Lee Y.-S."/>
            <person name="Embley T.M."/>
            <person name="Coombs G.H."/>
            <person name="Mottram J.C."/>
            <person name="Tachezy J."/>
            <person name="Fraser-Liggett C.M."/>
            <person name="Johnson P.J."/>
        </authorList>
    </citation>
    <scope>NUCLEOTIDE SEQUENCE [LARGE SCALE GENOMIC DNA]</scope>
    <source>
        <strain evidence="1">G3</strain>
    </source>
</reference>
<protein>
    <submittedName>
        <fullName evidence="1">Uncharacterized protein</fullName>
    </submittedName>
</protein>